<evidence type="ECO:0000313" key="3">
    <source>
        <dbReference type="Proteomes" id="UP000326268"/>
    </source>
</evidence>
<dbReference type="AlphaFoldDB" id="A0A5N7A5C0"/>
<keyword evidence="3" id="KW-1185">Reference proteome</keyword>
<dbReference type="EMBL" id="ML737647">
    <property type="protein sequence ID" value="KAE8364628.1"/>
    <property type="molecule type" value="Genomic_DNA"/>
</dbReference>
<reference evidence="2 3" key="1">
    <citation type="submission" date="2019-04" db="EMBL/GenBank/DDBJ databases">
        <title>Friends and foes A comparative genomics studyof 23 Aspergillus species from section Flavi.</title>
        <authorList>
            <consortium name="DOE Joint Genome Institute"/>
            <person name="Kjaerbolling I."/>
            <person name="Vesth T."/>
            <person name="Frisvad J.C."/>
            <person name="Nybo J.L."/>
            <person name="Theobald S."/>
            <person name="Kildgaard S."/>
            <person name="Isbrandt T."/>
            <person name="Kuo A."/>
            <person name="Sato A."/>
            <person name="Lyhne E.K."/>
            <person name="Kogle M.E."/>
            <person name="Wiebenga A."/>
            <person name="Kun R.S."/>
            <person name="Lubbers R.J."/>
            <person name="Makela M.R."/>
            <person name="Barry K."/>
            <person name="Chovatia M."/>
            <person name="Clum A."/>
            <person name="Daum C."/>
            <person name="Haridas S."/>
            <person name="He G."/>
            <person name="LaButti K."/>
            <person name="Lipzen A."/>
            <person name="Mondo S."/>
            <person name="Riley R."/>
            <person name="Salamov A."/>
            <person name="Simmons B.A."/>
            <person name="Magnuson J.K."/>
            <person name="Henrissat B."/>
            <person name="Mortensen U.H."/>
            <person name="Larsen T.O."/>
            <person name="Devries R.P."/>
            <person name="Grigoriev I.V."/>
            <person name="Machida M."/>
            <person name="Baker S.E."/>
            <person name="Andersen M.R."/>
        </authorList>
    </citation>
    <scope>NUCLEOTIDE SEQUENCE [LARGE SCALE GENOMIC DNA]</scope>
    <source>
        <strain evidence="2 3">CBS 763.97</strain>
    </source>
</reference>
<proteinExistence type="predicted"/>
<feature type="compositionally biased region" description="Basic and acidic residues" evidence="1">
    <location>
        <begin position="419"/>
        <end position="437"/>
    </location>
</feature>
<feature type="compositionally biased region" description="Pro residues" evidence="1">
    <location>
        <begin position="198"/>
        <end position="207"/>
    </location>
</feature>
<protein>
    <submittedName>
        <fullName evidence="2">Uncharacterized protein</fullName>
    </submittedName>
</protein>
<feature type="region of interest" description="Disordered" evidence="1">
    <location>
        <begin position="169"/>
        <end position="331"/>
    </location>
</feature>
<organism evidence="2 3">
    <name type="scientific">Aspergillus caelatus</name>
    <dbReference type="NCBI Taxonomy" id="61420"/>
    <lineage>
        <taxon>Eukaryota</taxon>
        <taxon>Fungi</taxon>
        <taxon>Dikarya</taxon>
        <taxon>Ascomycota</taxon>
        <taxon>Pezizomycotina</taxon>
        <taxon>Eurotiomycetes</taxon>
        <taxon>Eurotiomycetidae</taxon>
        <taxon>Eurotiales</taxon>
        <taxon>Aspergillaceae</taxon>
        <taxon>Aspergillus</taxon>
        <taxon>Aspergillus subgen. Circumdati</taxon>
    </lineage>
</organism>
<gene>
    <name evidence="2" type="ORF">BDV27DRAFT_157675</name>
</gene>
<accession>A0A5N7A5C0</accession>
<evidence type="ECO:0000256" key="1">
    <source>
        <dbReference type="SAM" id="MobiDB-lite"/>
    </source>
</evidence>
<feature type="region of interest" description="Disordered" evidence="1">
    <location>
        <begin position="401"/>
        <end position="437"/>
    </location>
</feature>
<dbReference type="Proteomes" id="UP000326268">
    <property type="component" value="Unassembled WGS sequence"/>
</dbReference>
<sequence length="437" mass="48478">MKQARKIHELQRMFDKYDSLINRVDGESSATVQKLKNVRNIFSPLGRKGPIRPTEKWMAQIRWYRKGNKTILPLFQDMNVLEQSMRTIGILVQIHILTQIHPDALSNEILAHTKWLEKMLSIETDKLRRAQRSQEKLLTQHMVAPRHDAKLDDFAQAILRLLEKEIPRLFMNKPPGSPPTSDSRSPPSSPNAYQRSPITPPSSPPCPNGGIRGSAVRLQPKEMLSPSLEGPRRSVRQTRDPPLSTTRSLRGVEVDAQEEVPDDKDSKEQTGPYMPMPPFGLPTLAPRPRAGRTWDSGDDFIQSESRPPPTASRSSLQRNGGPSSSRANRQNGSIISVYGNDGEVTPTHLTGGLGLQSGADGNSNFNFIGIAIAQDGFCGTSFELPEGADCQPGVTGIKATLNPQPTRGEPAEYDPVKGIPREERGYTKETEQKMAQF</sequence>
<evidence type="ECO:0000313" key="2">
    <source>
        <dbReference type="EMBL" id="KAE8364628.1"/>
    </source>
</evidence>
<dbReference type="GeneID" id="43656998"/>
<dbReference type="RefSeq" id="XP_031927709.1">
    <property type="nucleotide sequence ID" value="XM_032072552.1"/>
</dbReference>
<feature type="compositionally biased region" description="Polar residues" evidence="1">
    <location>
        <begin position="311"/>
        <end position="331"/>
    </location>
</feature>
<dbReference type="OrthoDB" id="4506156at2759"/>
<name>A0A5N7A5C0_9EURO</name>